<reference evidence="6 7" key="1">
    <citation type="submission" date="2014-09" db="EMBL/GenBank/DDBJ databases">
        <title>Draft Genome Sequence of Draconibacterium sp. JN14CK-3.</title>
        <authorList>
            <person name="Dong C."/>
            <person name="Lai Q."/>
            <person name="Shao Z."/>
        </authorList>
    </citation>
    <scope>NUCLEOTIDE SEQUENCE [LARGE SCALE GENOMIC DNA]</scope>
    <source>
        <strain evidence="6 7">JN14CK-3</strain>
    </source>
</reference>
<dbReference type="PATRIC" id="fig|1544798.3.peg.568"/>
<sequence>MQTIHMTDIYGQYLTMKAEIDNAIQEVIKSTRFIKSGKVLDFEAKVAEYLNTNVITCGNGTDALRLAFMALDLKPGDEVITTAFSFVSTVEVLVLMGLKPVFVDVYPDTFNLDVAQIETVITPKTKAILPVHLFGQCANMEAVVNIAKKHDLYVVEDACQAFGTDYLFSDGTKKKAGTIGHVGCNSFFPSKNLGAFGDGGAVFSSDIKLADTIRSIANHGMKAKYEYERIGINSRLDSIQAAILEVKLKYIDKHIDARQTAARFYDEHLNNLNGLKIPARTEYSTHTFHQYTIQSERRDELKTYLESHGIPSMVYYPKALHLQEAYKSLGYKAGDFPIAERITQTVLSLPMHTELDIEQMEYIVNAIKSFSQSS</sequence>
<name>A0A0D8JBY6_9BACT</name>
<evidence type="ECO:0000313" key="7">
    <source>
        <dbReference type="Proteomes" id="UP000032544"/>
    </source>
</evidence>
<evidence type="ECO:0000256" key="1">
    <source>
        <dbReference type="ARBA" id="ARBA00022898"/>
    </source>
</evidence>
<dbReference type="RefSeq" id="WP_045025986.1">
    <property type="nucleotide sequence ID" value="NZ_JRHC01000001.1"/>
</dbReference>
<dbReference type="GO" id="GO:0030170">
    <property type="term" value="F:pyridoxal phosphate binding"/>
    <property type="evidence" value="ECO:0007669"/>
    <property type="project" value="TreeGrafter"/>
</dbReference>
<gene>
    <name evidence="6" type="ORF">LH29_02745</name>
</gene>
<evidence type="ECO:0000256" key="4">
    <source>
        <dbReference type="PIRSR" id="PIRSR000390-2"/>
    </source>
</evidence>
<dbReference type="SUPFAM" id="SSF53383">
    <property type="entry name" value="PLP-dependent transferases"/>
    <property type="match status" value="1"/>
</dbReference>
<dbReference type="GO" id="GO:0000271">
    <property type="term" value="P:polysaccharide biosynthetic process"/>
    <property type="evidence" value="ECO:0007669"/>
    <property type="project" value="TreeGrafter"/>
</dbReference>
<evidence type="ECO:0000256" key="5">
    <source>
        <dbReference type="RuleBase" id="RU004508"/>
    </source>
</evidence>
<dbReference type="OrthoDB" id="9810913at2"/>
<accession>A0A0D8JBY6</accession>
<proteinExistence type="inferred from homology"/>
<evidence type="ECO:0000256" key="2">
    <source>
        <dbReference type="ARBA" id="ARBA00037999"/>
    </source>
</evidence>
<dbReference type="PANTHER" id="PTHR30244:SF36">
    <property type="entry name" value="3-OXO-GLUCOSE-6-PHOSPHATE:GLUTAMATE AMINOTRANSFERASE"/>
    <property type="match status" value="1"/>
</dbReference>
<feature type="active site" description="Proton acceptor" evidence="3">
    <location>
        <position position="191"/>
    </location>
</feature>
<dbReference type="InterPro" id="IPR015422">
    <property type="entry name" value="PyrdxlP-dep_Trfase_small"/>
</dbReference>
<dbReference type="Pfam" id="PF01041">
    <property type="entry name" value="DegT_DnrJ_EryC1"/>
    <property type="match status" value="1"/>
</dbReference>
<dbReference type="CDD" id="cd00616">
    <property type="entry name" value="AHBA_syn"/>
    <property type="match status" value="1"/>
</dbReference>
<dbReference type="GO" id="GO:0008483">
    <property type="term" value="F:transaminase activity"/>
    <property type="evidence" value="ECO:0007669"/>
    <property type="project" value="TreeGrafter"/>
</dbReference>
<protein>
    <submittedName>
        <fullName evidence="6">Pleiotropic regulatory protein</fullName>
    </submittedName>
</protein>
<dbReference type="Gene3D" id="3.40.640.10">
    <property type="entry name" value="Type I PLP-dependent aspartate aminotransferase-like (Major domain)"/>
    <property type="match status" value="1"/>
</dbReference>
<feature type="modified residue" description="N6-(pyridoxal phosphate)lysine" evidence="4">
    <location>
        <position position="191"/>
    </location>
</feature>
<comment type="caution">
    <text evidence="6">The sequence shown here is derived from an EMBL/GenBank/DDBJ whole genome shotgun (WGS) entry which is preliminary data.</text>
</comment>
<keyword evidence="1 4" id="KW-0663">Pyridoxal phosphate</keyword>
<dbReference type="EMBL" id="JRHC01000001">
    <property type="protein sequence ID" value="KJF44432.1"/>
    <property type="molecule type" value="Genomic_DNA"/>
</dbReference>
<dbReference type="InterPro" id="IPR015424">
    <property type="entry name" value="PyrdxlP-dep_Trfase"/>
</dbReference>
<dbReference type="InterPro" id="IPR000653">
    <property type="entry name" value="DegT/StrS_aminotransferase"/>
</dbReference>
<dbReference type="PANTHER" id="PTHR30244">
    <property type="entry name" value="TRANSAMINASE"/>
    <property type="match status" value="1"/>
</dbReference>
<dbReference type="InterPro" id="IPR015421">
    <property type="entry name" value="PyrdxlP-dep_Trfase_major"/>
</dbReference>
<evidence type="ECO:0000313" key="6">
    <source>
        <dbReference type="EMBL" id="KJF44432.1"/>
    </source>
</evidence>
<evidence type="ECO:0000256" key="3">
    <source>
        <dbReference type="PIRSR" id="PIRSR000390-1"/>
    </source>
</evidence>
<dbReference type="Proteomes" id="UP000032544">
    <property type="component" value="Unassembled WGS sequence"/>
</dbReference>
<dbReference type="STRING" id="1544798.LH29_02745"/>
<dbReference type="Gene3D" id="3.90.1150.10">
    <property type="entry name" value="Aspartate Aminotransferase, domain 1"/>
    <property type="match status" value="1"/>
</dbReference>
<dbReference type="PIRSF" id="PIRSF000390">
    <property type="entry name" value="PLP_StrS"/>
    <property type="match status" value="1"/>
</dbReference>
<keyword evidence="7" id="KW-1185">Reference proteome</keyword>
<organism evidence="6 7">
    <name type="scientific">Draconibacterium sediminis</name>
    <dbReference type="NCBI Taxonomy" id="1544798"/>
    <lineage>
        <taxon>Bacteria</taxon>
        <taxon>Pseudomonadati</taxon>
        <taxon>Bacteroidota</taxon>
        <taxon>Bacteroidia</taxon>
        <taxon>Marinilabiliales</taxon>
        <taxon>Prolixibacteraceae</taxon>
        <taxon>Draconibacterium</taxon>
    </lineage>
</organism>
<comment type="similarity">
    <text evidence="2 5">Belongs to the DegT/DnrJ/EryC1 family.</text>
</comment>
<dbReference type="AlphaFoldDB" id="A0A0D8JBY6"/>